<proteinExistence type="predicted"/>
<dbReference type="InterPro" id="IPR029062">
    <property type="entry name" value="Class_I_gatase-like"/>
</dbReference>
<sequence length="299" mass="33749">MKNGRWLIGMILMLILGGDPLWAVSTPEKDSIRTLVITGAAPYGYHPWESNIEIMESRLKAFGKIDTEYLIAKGLEDWRKWEGQFSDYDAILIIYYWSQAPEAKLKKLDRYVRNGGALVVAHSALAGFWNQDIFDDWTGIAYRERDAHYGHSLVFDNEKNRIIRPPGEGGGSGHAPIDTFQIHTQDPNHPIMQGLPQKWMQSRDELYYHLRGPNTNLHTLAVAKGPDGTFNPQAWVRRHEQGRIFCLTPGHHKPGVSSVGFITLLARGIEWTATGNVTLPVPSNFPSEHQPSTDPPVFK</sequence>
<dbReference type="InterPro" id="IPR029010">
    <property type="entry name" value="ThuA-like"/>
</dbReference>
<gene>
    <name evidence="2" type="ORF">J6I44_08020</name>
</gene>
<comment type="caution">
    <text evidence="2">The sequence shown here is derived from an EMBL/GenBank/DDBJ whole genome shotgun (WGS) entry which is preliminary data.</text>
</comment>
<dbReference type="Gene3D" id="3.40.50.880">
    <property type="match status" value="1"/>
</dbReference>
<dbReference type="Proteomes" id="UP001207918">
    <property type="component" value="Unassembled WGS sequence"/>
</dbReference>
<dbReference type="PANTHER" id="PTHR40469:SF2">
    <property type="entry name" value="GALACTOSE-BINDING DOMAIN-LIKE SUPERFAMILY PROTEIN"/>
    <property type="match status" value="1"/>
</dbReference>
<dbReference type="Pfam" id="PF06283">
    <property type="entry name" value="ThuA"/>
    <property type="match status" value="1"/>
</dbReference>
<reference evidence="2 3" key="1">
    <citation type="submission" date="2021-03" db="EMBL/GenBank/DDBJ databases">
        <title>Aliifodinibius sp. nov., a new bacterium isolated from saline soil.</title>
        <authorList>
            <person name="Galisteo C."/>
            <person name="De La Haba R."/>
            <person name="Sanchez-Porro C."/>
            <person name="Ventosa A."/>
        </authorList>
    </citation>
    <scope>NUCLEOTIDE SEQUENCE [LARGE SCALE GENOMIC DNA]</scope>
    <source>
        <strain evidence="2 3">1BSP15-2V2</strain>
    </source>
</reference>
<feature type="domain" description="ThuA-like" evidence="1">
    <location>
        <begin position="35"/>
        <end position="272"/>
    </location>
</feature>
<name>A0ABT3PLH2_9BACT</name>
<dbReference type="RefSeq" id="WP_265765531.1">
    <property type="nucleotide sequence ID" value="NZ_JAGGJA010000004.1"/>
</dbReference>
<dbReference type="SUPFAM" id="SSF52317">
    <property type="entry name" value="Class I glutamine amidotransferase-like"/>
    <property type="match status" value="1"/>
</dbReference>
<evidence type="ECO:0000313" key="3">
    <source>
        <dbReference type="Proteomes" id="UP001207918"/>
    </source>
</evidence>
<accession>A0ABT3PLH2</accession>
<organism evidence="2 3">
    <name type="scientific">Fodinibius salsisoli</name>
    <dbReference type="NCBI Taxonomy" id="2820877"/>
    <lineage>
        <taxon>Bacteria</taxon>
        <taxon>Pseudomonadati</taxon>
        <taxon>Balneolota</taxon>
        <taxon>Balneolia</taxon>
        <taxon>Balneolales</taxon>
        <taxon>Balneolaceae</taxon>
        <taxon>Fodinibius</taxon>
    </lineage>
</organism>
<keyword evidence="3" id="KW-1185">Reference proteome</keyword>
<protein>
    <submittedName>
        <fullName evidence="2">ThuA domain-containing protein</fullName>
    </submittedName>
</protein>
<dbReference type="PANTHER" id="PTHR40469">
    <property type="entry name" value="SECRETED GLYCOSYL HYDROLASE"/>
    <property type="match status" value="1"/>
</dbReference>
<evidence type="ECO:0000259" key="1">
    <source>
        <dbReference type="Pfam" id="PF06283"/>
    </source>
</evidence>
<dbReference type="EMBL" id="JAGGJA010000004">
    <property type="protein sequence ID" value="MCW9706800.1"/>
    <property type="molecule type" value="Genomic_DNA"/>
</dbReference>
<evidence type="ECO:0000313" key="2">
    <source>
        <dbReference type="EMBL" id="MCW9706800.1"/>
    </source>
</evidence>